<dbReference type="InterPro" id="IPR013120">
    <property type="entry name" value="FAR_NAD-bd"/>
</dbReference>
<evidence type="ECO:0000313" key="5">
    <source>
        <dbReference type="Proteomes" id="UP001479436"/>
    </source>
</evidence>
<evidence type="ECO:0000256" key="2">
    <source>
        <dbReference type="ARBA" id="ARBA00022553"/>
    </source>
</evidence>
<gene>
    <name evidence="4" type="ORF">K7432_015198</name>
</gene>
<dbReference type="InterPro" id="IPR020806">
    <property type="entry name" value="PKS_PP-bd"/>
</dbReference>
<dbReference type="Gene3D" id="3.40.50.720">
    <property type="entry name" value="NAD(P)-binding Rossmann-like Domain"/>
    <property type="match status" value="1"/>
</dbReference>
<protein>
    <recommendedName>
        <fullName evidence="3">Carrier domain-containing protein</fullName>
    </recommendedName>
</protein>
<name>A0ABR2WGK0_9FUNG</name>
<organism evidence="4 5">
    <name type="scientific">Basidiobolus ranarum</name>
    <dbReference type="NCBI Taxonomy" id="34480"/>
    <lineage>
        <taxon>Eukaryota</taxon>
        <taxon>Fungi</taxon>
        <taxon>Fungi incertae sedis</taxon>
        <taxon>Zoopagomycota</taxon>
        <taxon>Entomophthoromycotina</taxon>
        <taxon>Basidiobolomycetes</taxon>
        <taxon>Basidiobolales</taxon>
        <taxon>Basidiobolaceae</taxon>
        <taxon>Basidiobolus</taxon>
    </lineage>
</organism>
<proteinExistence type="predicted"/>
<dbReference type="PANTHER" id="PTHR44845">
    <property type="entry name" value="CARRIER DOMAIN-CONTAINING PROTEIN"/>
    <property type="match status" value="1"/>
</dbReference>
<dbReference type="Pfam" id="PF07993">
    <property type="entry name" value="NAD_binding_4"/>
    <property type="match status" value="1"/>
</dbReference>
<keyword evidence="1" id="KW-0596">Phosphopantetheine</keyword>
<dbReference type="Proteomes" id="UP001479436">
    <property type="component" value="Unassembled WGS sequence"/>
</dbReference>
<accession>A0ABR2WGK0</accession>
<keyword evidence="2" id="KW-0597">Phosphoprotein</keyword>
<evidence type="ECO:0000259" key="3">
    <source>
        <dbReference type="PROSITE" id="PS50075"/>
    </source>
</evidence>
<feature type="domain" description="Carrier" evidence="3">
    <location>
        <begin position="114"/>
        <end position="190"/>
    </location>
</feature>
<dbReference type="InterPro" id="IPR036291">
    <property type="entry name" value="NAD(P)-bd_dom_sf"/>
</dbReference>
<dbReference type="SUPFAM" id="SSF47336">
    <property type="entry name" value="ACP-like"/>
    <property type="match status" value="2"/>
</dbReference>
<feature type="domain" description="Carrier" evidence="3">
    <location>
        <begin position="30"/>
        <end position="106"/>
    </location>
</feature>
<dbReference type="InterPro" id="IPR036736">
    <property type="entry name" value="ACP-like_sf"/>
</dbReference>
<dbReference type="PANTHER" id="PTHR44845:SF6">
    <property type="entry name" value="BETA-ALANINE-ACTIVATING ENZYME"/>
    <property type="match status" value="1"/>
</dbReference>
<keyword evidence="5" id="KW-1185">Reference proteome</keyword>
<sequence length="620" mass="70103">MREYEKEINELFEQVNRRPEHSQLIEVNEHSIKEFLQKTIAAILDEPCDQFADHSKSLVDMGMDSIAAMEFHGKITSEIPELNLPFSSIFDHVTIDALGSHIFTTVKKSILAHDSVCQFLKTSIANILEVTPHTFDHFTDSLIDLGMDSIAAMEFRNVISKRFSFLDLPYSFVFEHPTIDSLSTFLIDQAGENKCQEEIGKNVENLDEYFERFVNKYTINDITLPQSHPFDESDGISILMTGGSGYLGVHVLDQLLMNSEVKHIYCLVRGNNAESCQRKLADTFDGFHLSKQALSAHKDKLTVFPCDLSDAHFGLDETTYGHLKKSVTHIYHGAWRMDFNSNLEAFESTCLLPTLNLAKFALSEFGPKQYIFISSIGACAADTRPLIPEAPHPSDIRIAMPNGYSQSKLVAEEALVRMGKQGLPVTIVRYGQISGNSESGAWNTREQFPILIRNAITTGFSPIVTLPTDWIPVNIGAKSLVELITYPKERQKSVNVYHQVNPHPAEPWTEFIKHVSHSTGRNIRMLPLQEWWTNLQQLAQADENLRTEDPIFTLLPYLEKMASSPSDSVDIRLDTRITCERSSTLARDCPVIDESLISRYLTYWKQIGFLNDLDLLPIPL</sequence>
<dbReference type="PROSITE" id="PS50075">
    <property type="entry name" value="CARRIER"/>
    <property type="match status" value="2"/>
</dbReference>
<evidence type="ECO:0000256" key="1">
    <source>
        <dbReference type="ARBA" id="ARBA00022450"/>
    </source>
</evidence>
<evidence type="ECO:0000313" key="4">
    <source>
        <dbReference type="EMBL" id="KAK9760610.1"/>
    </source>
</evidence>
<dbReference type="SMART" id="SM01294">
    <property type="entry name" value="PKS_PP_betabranch"/>
    <property type="match status" value="1"/>
</dbReference>
<reference evidence="4 5" key="1">
    <citation type="submission" date="2023-04" db="EMBL/GenBank/DDBJ databases">
        <title>Genome of Basidiobolus ranarum AG-B5.</title>
        <authorList>
            <person name="Stajich J.E."/>
            <person name="Carter-House D."/>
            <person name="Gryganskyi A."/>
        </authorList>
    </citation>
    <scope>NUCLEOTIDE SEQUENCE [LARGE SCALE GENOMIC DNA]</scope>
    <source>
        <strain evidence="4 5">AG-B5</strain>
    </source>
</reference>
<comment type="caution">
    <text evidence="4">The sequence shown here is derived from an EMBL/GenBank/DDBJ whole genome shotgun (WGS) entry which is preliminary data.</text>
</comment>
<dbReference type="Gene3D" id="1.10.1200.10">
    <property type="entry name" value="ACP-like"/>
    <property type="match status" value="2"/>
</dbReference>
<dbReference type="InterPro" id="IPR009081">
    <property type="entry name" value="PP-bd_ACP"/>
</dbReference>
<dbReference type="Pfam" id="PF00550">
    <property type="entry name" value="PP-binding"/>
    <property type="match status" value="2"/>
</dbReference>
<dbReference type="SUPFAM" id="SSF51735">
    <property type="entry name" value="NAD(P)-binding Rossmann-fold domains"/>
    <property type="match status" value="1"/>
</dbReference>
<dbReference type="SMART" id="SM00823">
    <property type="entry name" value="PKS_PP"/>
    <property type="match status" value="2"/>
</dbReference>
<dbReference type="EMBL" id="JASJQH010001976">
    <property type="protein sequence ID" value="KAK9760610.1"/>
    <property type="molecule type" value="Genomic_DNA"/>
</dbReference>